<feature type="transmembrane region" description="Helical" evidence="1">
    <location>
        <begin position="156"/>
        <end position="175"/>
    </location>
</feature>
<evidence type="ECO:0000313" key="2">
    <source>
        <dbReference type="EMBL" id="SDY03848.1"/>
    </source>
</evidence>
<accession>A0A1H3GMI6</accession>
<organism evidence="2 3">
    <name type="scientific">Pseudomonas kuykendallii</name>
    <dbReference type="NCBI Taxonomy" id="1007099"/>
    <lineage>
        <taxon>Bacteria</taxon>
        <taxon>Pseudomonadati</taxon>
        <taxon>Pseudomonadota</taxon>
        <taxon>Gammaproteobacteria</taxon>
        <taxon>Pseudomonadales</taxon>
        <taxon>Pseudomonadaceae</taxon>
        <taxon>Pseudomonas</taxon>
    </lineage>
</organism>
<dbReference type="EMBL" id="FNNU01000010">
    <property type="protein sequence ID" value="SDY03848.1"/>
    <property type="molecule type" value="Genomic_DNA"/>
</dbReference>
<dbReference type="Proteomes" id="UP000243778">
    <property type="component" value="Unassembled WGS sequence"/>
</dbReference>
<feature type="transmembrane region" description="Helical" evidence="1">
    <location>
        <begin position="187"/>
        <end position="211"/>
    </location>
</feature>
<feature type="transmembrane region" description="Helical" evidence="1">
    <location>
        <begin position="65"/>
        <end position="89"/>
    </location>
</feature>
<sequence>MQQRWTDRPDDETDLFDRLMAFSDTVLRRHIGRLIKIGPPLFGFAIFVLYFYRNGFYPSFDLFQFSSLLIAAACIGFCFVGILIVALLVPGLSIFHQFMDNKAVKENPHYPCPYDEAKRGNWVLFVSLAYVLPYLLTGALLLTVTVLSPRDFLKAMLVLPIPVSLVFGIVLQQRFGLKTFSFLTYMWAAYIALVCVGGLMALILVQSYTLIDAQHRDAWEWPLLLGVPIVLAIVTGVCSLLHHLAGFNPSLHFSTFFAVIIGGYSGILTNLPETTVKKLGLGNYKATSIILSPEYCEGGVQTRIALKDGCALDDVHVVWSLGENITLRLPEKQLVQIPAHFVRTMIRKAE</sequence>
<keyword evidence="1" id="KW-0472">Membrane</keyword>
<keyword evidence="1" id="KW-1133">Transmembrane helix</keyword>
<keyword evidence="3" id="KW-1185">Reference proteome</keyword>
<feature type="transmembrane region" description="Helical" evidence="1">
    <location>
        <begin position="251"/>
        <end position="271"/>
    </location>
</feature>
<dbReference type="RefSeq" id="WP_175534417.1">
    <property type="nucleotide sequence ID" value="NZ_FNNU01000010.1"/>
</dbReference>
<evidence type="ECO:0000313" key="3">
    <source>
        <dbReference type="Proteomes" id="UP000243778"/>
    </source>
</evidence>
<proteinExistence type="predicted"/>
<feature type="transmembrane region" description="Helical" evidence="1">
    <location>
        <begin position="34"/>
        <end position="53"/>
    </location>
</feature>
<name>A0A1H3GMI6_9PSED</name>
<feature type="transmembrane region" description="Helical" evidence="1">
    <location>
        <begin position="223"/>
        <end position="245"/>
    </location>
</feature>
<reference evidence="3" key="1">
    <citation type="submission" date="2016-10" db="EMBL/GenBank/DDBJ databases">
        <authorList>
            <person name="Varghese N."/>
            <person name="Submissions S."/>
        </authorList>
    </citation>
    <scope>NUCLEOTIDE SEQUENCE [LARGE SCALE GENOMIC DNA]</scope>
    <source>
        <strain evidence="3">NRRL B-59562</strain>
    </source>
</reference>
<keyword evidence="1" id="KW-0812">Transmembrane</keyword>
<protein>
    <submittedName>
        <fullName evidence="2">Uncharacterized protein</fullName>
    </submittedName>
</protein>
<dbReference type="AlphaFoldDB" id="A0A1H3GMI6"/>
<feature type="transmembrane region" description="Helical" evidence="1">
    <location>
        <begin position="122"/>
        <end position="144"/>
    </location>
</feature>
<evidence type="ECO:0000256" key="1">
    <source>
        <dbReference type="SAM" id="Phobius"/>
    </source>
</evidence>
<gene>
    <name evidence="2" type="ORF">SAMN05216287_4381</name>
</gene>